<dbReference type="NCBIfam" id="NF008747">
    <property type="entry name" value="PRK11780.1"/>
    <property type="match status" value="1"/>
</dbReference>
<dbReference type="Gene3D" id="3.40.50.880">
    <property type="match status" value="1"/>
</dbReference>
<dbReference type="PANTHER" id="PTHR10224">
    <property type="entry name" value="ES1 PROTEIN HOMOLOG, MITOCHONDRIAL"/>
    <property type="match status" value="1"/>
</dbReference>
<protein>
    <submittedName>
        <fullName evidence="1">Es1 family protein</fullName>
    </submittedName>
</protein>
<organism evidence="1 2">
    <name type="scientific">Candidatus Neoehrlichia procyonis str. RAC413</name>
    <dbReference type="NCBI Taxonomy" id="1359163"/>
    <lineage>
        <taxon>Bacteria</taxon>
        <taxon>Pseudomonadati</taxon>
        <taxon>Pseudomonadota</taxon>
        <taxon>Alphaproteobacteria</taxon>
        <taxon>Rickettsiales</taxon>
        <taxon>Anaplasmataceae</taxon>
        <taxon>Candidatus Neoehrlichia</taxon>
    </lineage>
</organism>
<proteinExistence type="predicted"/>
<reference evidence="1 2" key="1">
    <citation type="submission" date="2015-02" db="EMBL/GenBank/DDBJ databases">
        <title>Genome Sequencing of Rickettsiales.</title>
        <authorList>
            <person name="Daugherty S.C."/>
            <person name="Su Q."/>
            <person name="Abolude K."/>
            <person name="Beier-Sexton M."/>
            <person name="Carlyon J.A."/>
            <person name="Carter R."/>
            <person name="Day N.P."/>
            <person name="Dumler S.J."/>
            <person name="Dyachenko V."/>
            <person name="Godinez A."/>
            <person name="Kurtti T.J."/>
            <person name="Lichay M."/>
            <person name="Mullins K.E."/>
            <person name="Ott S."/>
            <person name="Pappas-Brown V."/>
            <person name="Paris D.H."/>
            <person name="Patel P."/>
            <person name="Richards A.L."/>
            <person name="Sadzewicz L."/>
            <person name="Sears K."/>
            <person name="Seidman D."/>
            <person name="Sengamalay N."/>
            <person name="Stenos J."/>
            <person name="Tallon L.J."/>
            <person name="Vincent G."/>
            <person name="Fraser C.M."/>
            <person name="Munderloh U."/>
            <person name="Dunning-Hotopp J.C."/>
        </authorList>
    </citation>
    <scope>NUCLEOTIDE SEQUENCE [LARGE SCALE GENOMIC DNA]</scope>
    <source>
        <strain evidence="1 2">RAC413</strain>
    </source>
</reference>
<keyword evidence="2" id="KW-1185">Reference proteome</keyword>
<dbReference type="InterPro" id="IPR029062">
    <property type="entry name" value="Class_I_gatase-like"/>
</dbReference>
<dbReference type="Proteomes" id="UP000033562">
    <property type="component" value="Unassembled WGS sequence"/>
</dbReference>
<dbReference type="PANTHER" id="PTHR10224:SF12">
    <property type="entry name" value="GLYOXALASE ELBB"/>
    <property type="match status" value="1"/>
</dbReference>
<accession>A0A0F3NMU9</accession>
<name>A0A0F3NMU9_9RICK</name>
<gene>
    <name evidence="1" type="ORF">NLO413_0784</name>
</gene>
<comment type="caution">
    <text evidence="1">The sequence shown here is derived from an EMBL/GenBank/DDBJ whole genome shotgun (WGS) entry which is preliminary data.</text>
</comment>
<dbReference type="AlphaFoldDB" id="A0A0F3NMU9"/>
<dbReference type="EMBL" id="LANX01000001">
    <property type="protein sequence ID" value="KJV69393.1"/>
    <property type="molecule type" value="Genomic_DNA"/>
</dbReference>
<sequence length="218" mass="24424">MNLKSAVILSGCGHLDGSEIRETVLVMLELDRHGIEFECFAPNINQKQVINHINKENSRDVRNILIESARISRGEIYDINDIRTEDFSMLVIPGGYGVAKNFSNLFDNQNIVEVIPDIKNTILNFYNAKKLIGAVCIAPAIVTISLKDLVKVKVTIGDDKDHLIERLGGIHINCSTDQSVTDTENKIFSCSAYMRNDNLYSIYLGIQNMISSMVNFIK</sequence>
<evidence type="ECO:0000313" key="2">
    <source>
        <dbReference type="Proteomes" id="UP000033562"/>
    </source>
</evidence>
<evidence type="ECO:0000313" key="1">
    <source>
        <dbReference type="EMBL" id="KJV69393.1"/>
    </source>
</evidence>
<dbReference type="OrthoDB" id="9792284at2"/>
<dbReference type="SUPFAM" id="SSF52317">
    <property type="entry name" value="Class I glutamine amidotransferase-like"/>
    <property type="match status" value="1"/>
</dbReference>
<dbReference type="RefSeq" id="WP_045809114.1">
    <property type="nucleotide sequence ID" value="NZ_LANX01000001.1"/>
</dbReference>